<proteinExistence type="predicted"/>
<sequence length="74" mass="7864">MPITHLPETRRRRGQYGWYPAAEAAWALIVIVIIFSPLLGLLPTVALAVLGAPGAFFASVRLVAAFASMTAGAR</sequence>
<reference evidence="2 3" key="1">
    <citation type="submission" date="2022-04" db="EMBL/GenBank/DDBJ databases">
        <title>Leucobacter sp. isolated from rhizosphere of garlic.</title>
        <authorList>
            <person name="Won M."/>
            <person name="Lee C.-M."/>
            <person name="Woen H.-Y."/>
            <person name="Kwon S.-W."/>
        </authorList>
    </citation>
    <scope>NUCLEOTIDE SEQUENCE [LARGE SCALE GENOMIC DNA]</scope>
    <source>
        <strain evidence="2 3">H21R-40</strain>
    </source>
</reference>
<feature type="transmembrane region" description="Helical" evidence="1">
    <location>
        <begin position="45"/>
        <end position="67"/>
    </location>
</feature>
<dbReference type="EMBL" id="CP095045">
    <property type="protein sequence ID" value="UOQ58590.1"/>
    <property type="molecule type" value="Genomic_DNA"/>
</dbReference>
<name>A0ABY4FQN1_9MICO</name>
<protein>
    <submittedName>
        <fullName evidence="2">Uncharacterized protein</fullName>
    </submittedName>
</protein>
<keyword evidence="1" id="KW-0472">Membrane</keyword>
<evidence type="ECO:0000313" key="3">
    <source>
        <dbReference type="Proteomes" id="UP000831786"/>
    </source>
</evidence>
<feature type="transmembrane region" description="Helical" evidence="1">
    <location>
        <begin position="21"/>
        <end position="39"/>
    </location>
</feature>
<evidence type="ECO:0000313" key="2">
    <source>
        <dbReference type="EMBL" id="UOQ58590.1"/>
    </source>
</evidence>
<organism evidence="2 3">
    <name type="scientific">Leucobacter allii</name>
    <dbReference type="NCBI Taxonomy" id="2932247"/>
    <lineage>
        <taxon>Bacteria</taxon>
        <taxon>Bacillati</taxon>
        <taxon>Actinomycetota</taxon>
        <taxon>Actinomycetes</taxon>
        <taxon>Micrococcales</taxon>
        <taxon>Microbacteriaceae</taxon>
        <taxon>Leucobacter</taxon>
    </lineage>
</organism>
<evidence type="ECO:0000256" key="1">
    <source>
        <dbReference type="SAM" id="Phobius"/>
    </source>
</evidence>
<accession>A0ABY4FQN1</accession>
<gene>
    <name evidence="2" type="ORF">MUN78_07130</name>
</gene>
<keyword evidence="1" id="KW-0812">Transmembrane</keyword>
<keyword evidence="3" id="KW-1185">Reference proteome</keyword>
<dbReference type="RefSeq" id="WP_244729656.1">
    <property type="nucleotide sequence ID" value="NZ_CP095045.1"/>
</dbReference>
<dbReference type="Proteomes" id="UP000831786">
    <property type="component" value="Chromosome"/>
</dbReference>
<keyword evidence="1" id="KW-1133">Transmembrane helix</keyword>